<reference evidence="14 15" key="1">
    <citation type="submission" date="2020-04" db="EMBL/GenBank/DDBJ databases">
        <title>Chromosome-level genome assembly of a cyprinid fish Onychostoma macrolepis by integration of Nanopore Sequencing, Bionano and Hi-C technology.</title>
        <authorList>
            <person name="Wang D."/>
        </authorList>
    </citation>
    <scope>NUCLEOTIDE SEQUENCE [LARGE SCALE GENOMIC DNA]</scope>
    <source>
        <strain evidence="14">SWU-2019</strain>
        <tissue evidence="14">Muscle</tissue>
    </source>
</reference>
<evidence type="ECO:0000256" key="2">
    <source>
        <dbReference type="ARBA" id="ARBA00004120"/>
    </source>
</evidence>
<evidence type="ECO:0000256" key="13">
    <source>
        <dbReference type="SAM" id="MobiDB-lite"/>
    </source>
</evidence>
<dbReference type="PANTHER" id="PTHR21501">
    <property type="entry name" value="PROTEIN FAM-161"/>
    <property type="match status" value="1"/>
</dbReference>
<dbReference type="EMBL" id="JAAMOB010000001">
    <property type="protein sequence ID" value="KAF4118308.1"/>
    <property type="molecule type" value="Genomic_DNA"/>
</dbReference>
<dbReference type="InterPro" id="IPR019579">
    <property type="entry name" value="FAM161A/B"/>
</dbReference>
<feature type="compositionally biased region" description="Basic and acidic residues" evidence="13">
    <location>
        <begin position="769"/>
        <end position="778"/>
    </location>
</feature>
<evidence type="ECO:0000256" key="12">
    <source>
        <dbReference type="SAM" id="Coils"/>
    </source>
</evidence>
<dbReference type="PANTHER" id="PTHR21501:SF3">
    <property type="entry name" value="PROTEIN FAM161A"/>
    <property type="match status" value="1"/>
</dbReference>
<feature type="coiled-coil region" evidence="12">
    <location>
        <begin position="339"/>
        <end position="368"/>
    </location>
</feature>
<feature type="compositionally biased region" description="Acidic residues" evidence="13">
    <location>
        <begin position="698"/>
        <end position="724"/>
    </location>
</feature>
<comment type="function">
    <text evidence="10">Involved in ciliogenesis.</text>
</comment>
<evidence type="ECO:0000313" key="14">
    <source>
        <dbReference type="EMBL" id="KAF4118308.1"/>
    </source>
</evidence>
<evidence type="ECO:0000256" key="10">
    <source>
        <dbReference type="ARBA" id="ARBA00037165"/>
    </source>
</evidence>
<comment type="similarity">
    <text evidence="3">Belongs to the FAM161 family.</text>
</comment>
<feature type="compositionally biased region" description="Polar residues" evidence="13">
    <location>
        <begin position="677"/>
        <end position="693"/>
    </location>
</feature>
<keyword evidence="8" id="KW-0206">Cytoskeleton</keyword>
<dbReference type="GO" id="GO:0044782">
    <property type="term" value="P:cilium organization"/>
    <property type="evidence" value="ECO:0007669"/>
    <property type="project" value="TreeGrafter"/>
</dbReference>
<protein>
    <recommendedName>
        <fullName evidence="11">Protein FAM161A</fullName>
    </recommendedName>
</protein>
<evidence type="ECO:0000256" key="8">
    <source>
        <dbReference type="ARBA" id="ARBA00023212"/>
    </source>
</evidence>
<evidence type="ECO:0000256" key="1">
    <source>
        <dbReference type="ARBA" id="ARBA00004114"/>
    </source>
</evidence>
<dbReference type="AlphaFoldDB" id="A0A7J6DG43"/>
<dbReference type="GO" id="GO:0005929">
    <property type="term" value="C:cilium"/>
    <property type="evidence" value="ECO:0007669"/>
    <property type="project" value="TreeGrafter"/>
</dbReference>
<dbReference type="Proteomes" id="UP000579812">
    <property type="component" value="Unassembled WGS sequence"/>
</dbReference>
<comment type="caution">
    <text evidence="14">The sequence shown here is derived from an EMBL/GenBank/DDBJ whole genome shotgun (WGS) entry which is preliminary data.</text>
</comment>
<evidence type="ECO:0000256" key="4">
    <source>
        <dbReference type="ARBA" id="ARBA00022490"/>
    </source>
</evidence>
<keyword evidence="15" id="KW-1185">Reference proteome</keyword>
<keyword evidence="7" id="KW-0969">Cilium</keyword>
<gene>
    <name evidence="14" type="ORF">G5714_000359</name>
</gene>
<accession>A0A7J6DG43</accession>
<keyword evidence="9" id="KW-0966">Cell projection</keyword>
<feature type="region of interest" description="Disordered" evidence="13">
    <location>
        <begin position="660"/>
        <end position="804"/>
    </location>
</feature>
<dbReference type="GO" id="GO:0005814">
    <property type="term" value="C:centriole"/>
    <property type="evidence" value="ECO:0007669"/>
    <property type="project" value="UniProtKB-SubCell"/>
</dbReference>
<feature type="coiled-coil region" evidence="12">
    <location>
        <begin position="542"/>
        <end position="579"/>
    </location>
</feature>
<evidence type="ECO:0000256" key="7">
    <source>
        <dbReference type="ARBA" id="ARBA00023069"/>
    </source>
</evidence>
<keyword evidence="5" id="KW-0970">Cilium biogenesis/degradation</keyword>
<evidence type="ECO:0000256" key="6">
    <source>
        <dbReference type="ARBA" id="ARBA00023054"/>
    </source>
</evidence>
<evidence type="ECO:0000256" key="5">
    <source>
        <dbReference type="ARBA" id="ARBA00022794"/>
    </source>
</evidence>
<keyword evidence="4" id="KW-0963">Cytoplasm</keyword>
<comment type="subcellular location">
    <subcellularLocation>
        <location evidence="2">Cytoplasm</location>
        <location evidence="2">Cytoskeleton</location>
        <location evidence="2">Cilium basal body</location>
    </subcellularLocation>
    <subcellularLocation>
        <location evidence="1">Cytoplasm</location>
        <location evidence="1">Cytoskeleton</location>
        <location evidence="1">Microtubule organizing center</location>
        <location evidence="1">Centrosome</location>
        <location evidence="1">Centriole</location>
    </subcellularLocation>
</comment>
<evidence type="ECO:0000313" key="15">
    <source>
        <dbReference type="Proteomes" id="UP000579812"/>
    </source>
</evidence>
<name>A0A7J6DG43_9TELE</name>
<sequence length="804" mass="93821">MKKSHRTNVLVMSCLKTPVDPHTKVPLAQYERERSLPALTDNRHYEKEMEYDSGSELVTDDPPAKDSNALLIKDYHVTGDHIDLREFYFSNQEYYRKLEQLKKAHLQTMAELELMYRKKLDLKGVSAADNTDRTNLSPQGRSPVITSNLKKARSALELRRTSDLSDLSDEEFNADNGNTEKGLQISPKEHIKNMWQDFSVHKLSPPQWHPLSSSLQSLPTDCQAASKLKGRTKGPRLKKHKQMVDEGWHPRVTVPKPFQMTLREAERRKKGIKSRSAMEQENADLRRQVEELTECQRKFRASPVPAHVRLPLYEELQERDEERRRLQRLHTSQRPFSFLERERLKREQKEAKLREEMLKHDLEEEERRKCPFKAKPVPRAVKEAASGEQQKEEELYRAIKMQMRARELLHCASMPPSMLARQLSEKQVHKAAQDEEQTHRPKINAEVPDFDGSYRRFRKQLAKRKEVRPVTACEPFQLRTANITLHKERIMADIEAEIKSPRLSRWPFMTPPALSPRTPSSSLCSSLSGSQECLSAKITDAAKKRQEAVRKVLEQRKRAEEEEEKWKEKQKQREKTLQKVITKRAQANDPHVTLTQTRPSKLKEFRKQDLQRQREYREEIREIQERVKGRPLLLEQVAQMNAKRAAEKFYSDTLHGCGLSESFISSKAPKGLKHRQTPSPARSGSQTPPTYSKNRNEDNEELPDLQDALLDDYADDYEEYDNDMEAEHMDRDEDDRHSECHDTDEEKGNDEGHSYHDKLDFDDDDEQDERYKDDDIISKHSQSSRGSESKNSHHSDRSRTGSFN</sequence>
<feature type="compositionally biased region" description="Basic and acidic residues" evidence="13">
    <location>
        <begin position="787"/>
        <end position="804"/>
    </location>
</feature>
<proteinExistence type="inferred from homology"/>
<evidence type="ECO:0000256" key="3">
    <source>
        <dbReference type="ARBA" id="ARBA00006663"/>
    </source>
</evidence>
<evidence type="ECO:0000256" key="11">
    <source>
        <dbReference type="ARBA" id="ARBA00039949"/>
    </source>
</evidence>
<feature type="compositionally biased region" description="Basic and acidic residues" evidence="13">
    <location>
        <begin position="725"/>
        <end position="759"/>
    </location>
</feature>
<feature type="coiled-coil region" evidence="12">
    <location>
        <begin position="262"/>
        <end position="298"/>
    </location>
</feature>
<dbReference type="InterPro" id="IPR051655">
    <property type="entry name" value="FAM161"/>
</dbReference>
<keyword evidence="6 12" id="KW-0175">Coiled coil</keyword>
<organism evidence="14 15">
    <name type="scientific">Onychostoma macrolepis</name>
    <dbReference type="NCBI Taxonomy" id="369639"/>
    <lineage>
        <taxon>Eukaryota</taxon>
        <taxon>Metazoa</taxon>
        <taxon>Chordata</taxon>
        <taxon>Craniata</taxon>
        <taxon>Vertebrata</taxon>
        <taxon>Euteleostomi</taxon>
        <taxon>Actinopterygii</taxon>
        <taxon>Neopterygii</taxon>
        <taxon>Teleostei</taxon>
        <taxon>Ostariophysi</taxon>
        <taxon>Cypriniformes</taxon>
        <taxon>Cyprinidae</taxon>
        <taxon>Acrossocheilinae</taxon>
        <taxon>Onychostoma</taxon>
    </lineage>
</organism>
<dbReference type="OrthoDB" id="2150121at2759"/>
<dbReference type="Pfam" id="PF10595">
    <property type="entry name" value="FAM161A_B"/>
    <property type="match status" value="1"/>
</dbReference>
<evidence type="ECO:0000256" key="9">
    <source>
        <dbReference type="ARBA" id="ARBA00023273"/>
    </source>
</evidence>